<sequence>MCPEELSCVHESYPVSRRSALYPRRHFQTSQKRFQGSKGFSIAIFSVSEAEEELGSGCS</sequence>
<feature type="non-terminal residue" evidence="1">
    <location>
        <position position="59"/>
    </location>
</feature>
<protein>
    <submittedName>
        <fullName evidence="1">Uncharacterized protein</fullName>
    </submittedName>
</protein>
<gene>
    <name evidence="1" type="ORF">CITCOLO1_LOCUS9663</name>
</gene>
<dbReference type="Proteomes" id="UP001642487">
    <property type="component" value="Chromosome 3"/>
</dbReference>
<accession>A0ABP0YB85</accession>
<keyword evidence="2" id="KW-1185">Reference proteome</keyword>
<proteinExistence type="predicted"/>
<evidence type="ECO:0000313" key="1">
    <source>
        <dbReference type="EMBL" id="CAK9317747.1"/>
    </source>
</evidence>
<reference evidence="1 2" key="1">
    <citation type="submission" date="2024-03" db="EMBL/GenBank/DDBJ databases">
        <authorList>
            <person name="Gkanogiannis A."/>
            <person name="Becerra Lopez-Lavalle L."/>
        </authorList>
    </citation>
    <scope>NUCLEOTIDE SEQUENCE [LARGE SCALE GENOMIC DNA]</scope>
</reference>
<evidence type="ECO:0000313" key="2">
    <source>
        <dbReference type="Proteomes" id="UP001642487"/>
    </source>
</evidence>
<dbReference type="EMBL" id="OZ021737">
    <property type="protein sequence ID" value="CAK9317747.1"/>
    <property type="molecule type" value="Genomic_DNA"/>
</dbReference>
<organism evidence="1 2">
    <name type="scientific">Citrullus colocynthis</name>
    <name type="common">colocynth</name>
    <dbReference type="NCBI Taxonomy" id="252529"/>
    <lineage>
        <taxon>Eukaryota</taxon>
        <taxon>Viridiplantae</taxon>
        <taxon>Streptophyta</taxon>
        <taxon>Embryophyta</taxon>
        <taxon>Tracheophyta</taxon>
        <taxon>Spermatophyta</taxon>
        <taxon>Magnoliopsida</taxon>
        <taxon>eudicotyledons</taxon>
        <taxon>Gunneridae</taxon>
        <taxon>Pentapetalae</taxon>
        <taxon>rosids</taxon>
        <taxon>fabids</taxon>
        <taxon>Cucurbitales</taxon>
        <taxon>Cucurbitaceae</taxon>
        <taxon>Benincaseae</taxon>
        <taxon>Citrullus</taxon>
    </lineage>
</organism>
<name>A0ABP0YB85_9ROSI</name>